<gene>
    <name evidence="1" type="ORF">H671_8g19465</name>
</gene>
<reference evidence="2" key="1">
    <citation type="journal article" date="2013" name="Nat. Biotechnol.">
        <title>Chinese hamster genome sequenced from sorted chromosomes.</title>
        <authorList>
            <person name="Brinkrolf K."/>
            <person name="Rupp O."/>
            <person name="Laux H."/>
            <person name="Kollin F."/>
            <person name="Ernst W."/>
            <person name="Linke B."/>
            <person name="Kofler R."/>
            <person name="Romand S."/>
            <person name="Hesse F."/>
            <person name="Budach W.E."/>
            <person name="Galosy S."/>
            <person name="Muller D."/>
            <person name="Noll T."/>
            <person name="Wienberg J."/>
            <person name="Jostock T."/>
            <person name="Leonard M."/>
            <person name="Grillari J."/>
            <person name="Tauch A."/>
            <person name="Goesmann A."/>
            <person name="Helk B."/>
            <person name="Mott J.E."/>
            <person name="Puhler A."/>
            <person name="Borth N."/>
        </authorList>
    </citation>
    <scope>NUCLEOTIDE SEQUENCE [LARGE SCALE GENOMIC DNA]</scope>
    <source>
        <strain evidence="2">17A/GY</strain>
    </source>
</reference>
<organism evidence="1 2">
    <name type="scientific">Cricetulus griseus</name>
    <name type="common">Chinese hamster</name>
    <name type="synonym">Cricetulus barabensis griseus</name>
    <dbReference type="NCBI Taxonomy" id="10029"/>
    <lineage>
        <taxon>Eukaryota</taxon>
        <taxon>Metazoa</taxon>
        <taxon>Chordata</taxon>
        <taxon>Craniata</taxon>
        <taxon>Vertebrata</taxon>
        <taxon>Euteleostomi</taxon>
        <taxon>Mammalia</taxon>
        <taxon>Eutheria</taxon>
        <taxon>Euarchontoglires</taxon>
        <taxon>Glires</taxon>
        <taxon>Rodentia</taxon>
        <taxon>Myomorpha</taxon>
        <taxon>Muroidea</taxon>
        <taxon>Cricetidae</taxon>
        <taxon>Cricetinae</taxon>
        <taxon>Cricetulus</taxon>
    </lineage>
</organism>
<dbReference type="Proteomes" id="UP000030759">
    <property type="component" value="Unassembled WGS sequence"/>
</dbReference>
<evidence type="ECO:0000313" key="2">
    <source>
        <dbReference type="Proteomes" id="UP000030759"/>
    </source>
</evidence>
<proteinExistence type="predicted"/>
<sequence>MSCICLLLPFYLPPCQERNLSHNANSVNTCYLSCRASRLLPVSGYYINTAAMNIIEQMSLLYECASFGYMPKSGNAGSCGRLI</sequence>
<protein>
    <submittedName>
        <fullName evidence="1">Uncharacterized protein</fullName>
    </submittedName>
</protein>
<accession>A0A061HZ96</accession>
<dbReference type="AlphaFoldDB" id="A0A061HZ96"/>
<dbReference type="EMBL" id="KE682683">
    <property type="protein sequence ID" value="ERE66404.1"/>
    <property type="molecule type" value="Genomic_DNA"/>
</dbReference>
<name>A0A061HZ96_CRIGR</name>
<evidence type="ECO:0000313" key="1">
    <source>
        <dbReference type="EMBL" id="ERE66404.1"/>
    </source>
</evidence>